<evidence type="ECO:0000259" key="2">
    <source>
        <dbReference type="SMART" id="SM00322"/>
    </source>
</evidence>
<dbReference type="SUPFAM" id="SSF54791">
    <property type="entry name" value="Eukaryotic type KH-domain (KH-domain type I)"/>
    <property type="match status" value="1"/>
</dbReference>
<keyword evidence="4" id="KW-1185">Reference proteome</keyword>
<dbReference type="Proteomes" id="UP000019375">
    <property type="component" value="Unassembled WGS sequence"/>
</dbReference>
<dbReference type="AlphaFoldDB" id="A0A8J2X7R9"/>
<dbReference type="GO" id="GO:0003723">
    <property type="term" value="F:RNA binding"/>
    <property type="evidence" value="ECO:0007669"/>
    <property type="project" value="UniProtKB-UniRule"/>
</dbReference>
<name>A0A8J2X7R9_ZYGB2</name>
<dbReference type="Gene3D" id="3.30.1370.10">
    <property type="entry name" value="K Homology domain, type 1"/>
    <property type="match status" value="1"/>
</dbReference>
<feature type="domain" description="K Homology" evidence="2">
    <location>
        <begin position="181"/>
        <end position="261"/>
    </location>
</feature>
<proteinExistence type="predicted"/>
<dbReference type="InterPro" id="IPR004088">
    <property type="entry name" value="KH_dom_type_1"/>
</dbReference>
<gene>
    <name evidence="3" type="ORF">BN860_01046g</name>
</gene>
<reference evidence="4" key="1">
    <citation type="journal article" date="2013" name="Genome Announc.">
        <title>Genome sequence of the food spoilage yeast Zygosaccharomyces bailii CLIB 213(T).</title>
        <authorList>
            <person name="Galeote V."/>
            <person name="Bigey F."/>
            <person name="Devillers H."/>
            <person name="Neuveglise C."/>
            <person name="Dequin S."/>
        </authorList>
    </citation>
    <scope>NUCLEOTIDE SEQUENCE [LARGE SCALE GENOMIC DNA]</scope>
    <source>
        <strain evidence="4">CLIB 213 / ATCC 58445 / CBS 680 / CCRC 21525 / NBRC 1098 / NCYC 1416 / NRRL Y-2227</strain>
    </source>
</reference>
<dbReference type="PROSITE" id="PS50084">
    <property type="entry name" value="KH_TYPE_1"/>
    <property type="match status" value="1"/>
</dbReference>
<organism evidence="3 4">
    <name type="scientific">Zygosaccharomyces bailii (strain CLIB 213 / ATCC 58445 / CBS 680 / BCRC 21525 / NBRC 1098 / NCYC 1416 / NRRL Y-2227)</name>
    <dbReference type="NCBI Taxonomy" id="1333698"/>
    <lineage>
        <taxon>Eukaryota</taxon>
        <taxon>Fungi</taxon>
        <taxon>Dikarya</taxon>
        <taxon>Ascomycota</taxon>
        <taxon>Saccharomycotina</taxon>
        <taxon>Saccharomycetes</taxon>
        <taxon>Saccharomycetales</taxon>
        <taxon>Saccharomycetaceae</taxon>
        <taxon>Zygosaccharomyces</taxon>
    </lineage>
</organism>
<evidence type="ECO:0000256" key="1">
    <source>
        <dbReference type="PROSITE-ProRule" id="PRU00117"/>
    </source>
</evidence>
<keyword evidence="1" id="KW-0694">RNA-binding</keyword>
<dbReference type="EMBL" id="HG316457">
    <property type="protein sequence ID" value="CDF89304.1"/>
    <property type="molecule type" value="Genomic_DNA"/>
</dbReference>
<dbReference type="OrthoDB" id="442947at2759"/>
<evidence type="ECO:0000313" key="3">
    <source>
        <dbReference type="EMBL" id="CDF89304.1"/>
    </source>
</evidence>
<dbReference type="InterPro" id="IPR004087">
    <property type="entry name" value="KH_dom"/>
</dbReference>
<dbReference type="SMART" id="SM00322">
    <property type="entry name" value="KH"/>
    <property type="match status" value="1"/>
</dbReference>
<protein>
    <submittedName>
        <fullName evidence="3">ZYBA0S04-01046g1_1</fullName>
    </submittedName>
</protein>
<dbReference type="InterPro" id="IPR036612">
    <property type="entry name" value="KH_dom_type_1_sf"/>
</dbReference>
<evidence type="ECO:0000313" key="4">
    <source>
        <dbReference type="Proteomes" id="UP000019375"/>
    </source>
</evidence>
<sequence length="272" mass="31190">MSILRAGLEEIDVNVDVYQYETIKEQPPNLTINCQDIQTVKKVRDSHWIVLIVDCWQALRLAEGPLQNLVVVTKTQNDMRCFVCFIEKELLPAILKSTWAHIQLQEPIFKEELLMDSQFHISSDRMQVTILAESTTILLKDIERNLHLFQHDKIPLSVVHPIPQAVHIPLQGTAVPQVGQRIVNYEVQLNKNQVTYLIGRNGVRIEMLRKTSQATIKILPIAKRLTEQELNHPESVNQSIIVTGELYEVALAFACIESYLRLHQLGPRKILL</sequence>
<accession>A0A8J2X7R9</accession>
<dbReference type="Pfam" id="PF00013">
    <property type="entry name" value="KH_1"/>
    <property type="match status" value="1"/>
</dbReference>